<dbReference type="PANTHER" id="PTHR14592">
    <property type="entry name" value="UNCHARACTERIZED FAM3"/>
    <property type="match status" value="1"/>
</dbReference>
<dbReference type="Pfam" id="PF15711">
    <property type="entry name" value="ILEI"/>
    <property type="match status" value="1"/>
</dbReference>
<keyword evidence="4 6" id="KW-0732">Signal</keyword>
<dbReference type="EnsemblMetazoa" id="HelroT180190">
    <property type="protein sequence ID" value="HelroP180190"/>
    <property type="gene ID" value="HelroG180190"/>
</dbReference>
<evidence type="ECO:0000256" key="1">
    <source>
        <dbReference type="ARBA" id="ARBA00004613"/>
    </source>
</evidence>
<reference evidence="9" key="3">
    <citation type="submission" date="2015-06" db="UniProtKB">
        <authorList>
            <consortium name="EnsemblMetazoa"/>
        </authorList>
    </citation>
    <scope>IDENTIFICATION</scope>
</reference>
<reference evidence="8 10" key="2">
    <citation type="journal article" date="2013" name="Nature">
        <title>Insights into bilaterian evolution from three spiralian genomes.</title>
        <authorList>
            <person name="Simakov O."/>
            <person name="Marletaz F."/>
            <person name="Cho S.J."/>
            <person name="Edsinger-Gonzales E."/>
            <person name="Havlak P."/>
            <person name="Hellsten U."/>
            <person name="Kuo D.H."/>
            <person name="Larsson T."/>
            <person name="Lv J."/>
            <person name="Arendt D."/>
            <person name="Savage R."/>
            <person name="Osoegawa K."/>
            <person name="de Jong P."/>
            <person name="Grimwood J."/>
            <person name="Chapman J.A."/>
            <person name="Shapiro H."/>
            <person name="Aerts A."/>
            <person name="Otillar R.P."/>
            <person name="Terry A.Y."/>
            <person name="Boore J.L."/>
            <person name="Grigoriev I.V."/>
            <person name="Lindberg D.R."/>
            <person name="Seaver E.C."/>
            <person name="Weisblat D.A."/>
            <person name="Putnam N.H."/>
            <person name="Rokhsar D.S."/>
        </authorList>
    </citation>
    <scope>NUCLEOTIDE SEQUENCE</scope>
</reference>
<comment type="similarity">
    <text evidence="2">Belongs to the FAM3 family.</text>
</comment>
<dbReference type="InterPro" id="IPR039220">
    <property type="entry name" value="FAM3"/>
</dbReference>
<reference evidence="10" key="1">
    <citation type="submission" date="2012-12" db="EMBL/GenBank/DDBJ databases">
        <authorList>
            <person name="Hellsten U."/>
            <person name="Grimwood J."/>
            <person name="Chapman J.A."/>
            <person name="Shapiro H."/>
            <person name="Aerts A."/>
            <person name="Otillar R.P."/>
            <person name="Terry A.Y."/>
            <person name="Boore J.L."/>
            <person name="Simakov O."/>
            <person name="Marletaz F."/>
            <person name="Cho S.-J."/>
            <person name="Edsinger-Gonzales E."/>
            <person name="Havlak P."/>
            <person name="Kuo D.-H."/>
            <person name="Larsson T."/>
            <person name="Lv J."/>
            <person name="Arendt D."/>
            <person name="Savage R."/>
            <person name="Osoegawa K."/>
            <person name="de Jong P."/>
            <person name="Lindberg D.R."/>
            <person name="Seaver E.C."/>
            <person name="Weisblat D.A."/>
            <person name="Putnam N.H."/>
            <person name="Grigoriev I.V."/>
            <person name="Rokhsar D.S."/>
        </authorList>
    </citation>
    <scope>NUCLEOTIDE SEQUENCE</scope>
</reference>
<dbReference type="CTD" id="20207602"/>
<evidence type="ECO:0000313" key="9">
    <source>
        <dbReference type="EnsemblMetazoa" id="HelroP180190"/>
    </source>
</evidence>
<dbReference type="OrthoDB" id="440755at2759"/>
<dbReference type="HOGENOM" id="CLU_1016641_0_0_1"/>
<dbReference type="Proteomes" id="UP000015101">
    <property type="component" value="Unassembled WGS sequence"/>
</dbReference>
<evidence type="ECO:0000256" key="6">
    <source>
        <dbReference type="SAM" id="SignalP"/>
    </source>
</evidence>
<feature type="signal peptide" evidence="6">
    <location>
        <begin position="1"/>
        <end position="26"/>
    </location>
</feature>
<dbReference type="GO" id="GO:0005615">
    <property type="term" value="C:extracellular space"/>
    <property type="evidence" value="ECO:0000318"/>
    <property type="project" value="GO_Central"/>
</dbReference>
<feature type="chain" id="PRO_5010980578" description="ILEI/PANDER domain-containing protein" evidence="6">
    <location>
        <begin position="27"/>
        <end position="288"/>
    </location>
</feature>
<proteinExistence type="inferred from homology"/>
<evidence type="ECO:0000256" key="4">
    <source>
        <dbReference type="ARBA" id="ARBA00022729"/>
    </source>
</evidence>
<dbReference type="RefSeq" id="XP_009027780.1">
    <property type="nucleotide sequence ID" value="XM_009029532.1"/>
</dbReference>
<dbReference type="EMBL" id="AMQM01007125">
    <property type="status" value="NOT_ANNOTATED_CDS"/>
    <property type="molecule type" value="Genomic_DNA"/>
</dbReference>
<evidence type="ECO:0000259" key="7">
    <source>
        <dbReference type="Pfam" id="PF15711"/>
    </source>
</evidence>
<name>T1FFK3_HELRO</name>
<sequence>MNVIVKVAHLTTIHLLAASILKLVSSDKTFNKLAWKGFPLCSNSINNTLLSQKFNVTAEEFNSRRFVKTCGIHCQLMSPSCIAFQVNVLKSVNGGSYNLYCYGFDDLPSDICMNLNDNCSFFLADKPIYMTVSSWEYGNPLPQSTLVEVVGAGKYYTSITYPIGVSTYKLNMLARSLYDYHSFNTYNDPNMALYMKNYLMNTTNGTVIVGQTGDEPASAIQGVADYLKSVNLDVSTLQFRGKWVFVWQQGAYGKTKSHIFNGYGLFTKQFLICNLGLTCLHFFVRFQG</sequence>
<keyword evidence="5" id="KW-1015">Disulfide bond</keyword>
<evidence type="ECO:0000256" key="2">
    <source>
        <dbReference type="ARBA" id="ARBA00010905"/>
    </source>
</evidence>
<dbReference type="GeneID" id="20207602"/>
<dbReference type="AlphaFoldDB" id="T1FFK3"/>
<organism evidence="9 10">
    <name type="scientific">Helobdella robusta</name>
    <name type="common">Californian leech</name>
    <dbReference type="NCBI Taxonomy" id="6412"/>
    <lineage>
        <taxon>Eukaryota</taxon>
        <taxon>Metazoa</taxon>
        <taxon>Spiralia</taxon>
        <taxon>Lophotrochozoa</taxon>
        <taxon>Annelida</taxon>
        <taxon>Clitellata</taxon>
        <taxon>Hirudinea</taxon>
        <taxon>Rhynchobdellida</taxon>
        <taxon>Glossiphoniidae</taxon>
        <taxon>Helobdella</taxon>
    </lineage>
</organism>
<dbReference type="KEGG" id="hro:HELRODRAFT_180190"/>
<protein>
    <recommendedName>
        <fullName evidence="7">ILEI/PANDER domain-containing protein</fullName>
    </recommendedName>
</protein>
<dbReference type="EMBL" id="KB097572">
    <property type="protein sequence ID" value="ESN94033.1"/>
    <property type="molecule type" value="Genomic_DNA"/>
</dbReference>
<keyword evidence="3" id="KW-0964">Secreted</keyword>
<evidence type="ECO:0000313" key="10">
    <source>
        <dbReference type="Proteomes" id="UP000015101"/>
    </source>
</evidence>
<comment type="subcellular location">
    <subcellularLocation>
        <location evidence="1">Secreted</location>
    </subcellularLocation>
</comment>
<evidence type="ECO:0000256" key="3">
    <source>
        <dbReference type="ARBA" id="ARBA00022525"/>
    </source>
</evidence>
<feature type="domain" description="ILEI/PANDER" evidence="7">
    <location>
        <begin position="164"/>
        <end position="251"/>
    </location>
</feature>
<dbReference type="InParanoid" id="T1FFK3"/>
<evidence type="ECO:0000256" key="5">
    <source>
        <dbReference type="ARBA" id="ARBA00023157"/>
    </source>
</evidence>
<gene>
    <name evidence="9" type="primary">20207602</name>
    <name evidence="8" type="ORF">HELRODRAFT_180190</name>
</gene>
<keyword evidence="10" id="KW-1185">Reference proteome</keyword>
<evidence type="ECO:0000313" key="8">
    <source>
        <dbReference type="EMBL" id="ESN94033.1"/>
    </source>
</evidence>
<dbReference type="InterPro" id="IPR039477">
    <property type="entry name" value="ILEI/PANDER_dom"/>
</dbReference>
<accession>T1FFK3</accession>